<proteinExistence type="predicted"/>
<dbReference type="GO" id="GO:0006355">
    <property type="term" value="P:regulation of DNA-templated transcription"/>
    <property type="evidence" value="ECO:0007669"/>
    <property type="project" value="InterPro"/>
</dbReference>
<dbReference type="CDD" id="cd00130">
    <property type="entry name" value="PAS"/>
    <property type="match status" value="1"/>
</dbReference>
<evidence type="ECO:0000259" key="1">
    <source>
        <dbReference type="PROSITE" id="PS50112"/>
    </source>
</evidence>
<evidence type="ECO:0000313" key="2">
    <source>
        <dbReference type="EMBL" id="SFF44723.1"/>
    </source>
</evidence>
<dbReference type="InterPro" id="IPR013767">
    <property type="entry name" value="PAS_fold"/>
</dbReference>
<dbReference type="InterPro" id="IPR035965">
    <property type="entry name" value="PAS-like_dom_sf"/>
</dbReference>
<dbReference type="Gene3D" id="3.30.450.20">
    <property type="entry name" value="PAS domain"/>
    <property type="match status" value="1"/>
</dbReference>
<dbReference type="STRING" id="1003.SAMN04488541_103527"/>
<dbReference type="PANTHER" id="PTHR44757">
    <property type="entry name" value="DIGUANYLATE CYCLASE DGCP"/>
    <property type="match status" value="1"/>
</dbReference>
<feature type="domain" description="PAS" evidence="1">
    <location>
        <begin position="17"/>
        <end position="87"/>
    </location>
</feature>
<organism evidence="2 3">
    <name type="scientific">Thermoflexibacter ruber</name>
    <dbReference type="NCBI Taxonomy" id="1003"/>
    <lineage>
        <taxon>Bacteria</taxon>
        <taxon>Pseudomonadati</taxon>
        <taxon>Bacteroidota</taxon>
        <taxon>Cytophagia</taxon>
        <taxon>Cytophagales</taxon>
        <taxon>Thermoflexibacteraceae</taxon>
        <taxon>Thermoflexibacter</taxon>
    </lineage>
</organism>
<dbReference type="NCBIfam" id="TIGR00229">
    <property type="entry name" value="sensory_box"/>
    <property type="match status" value="1"/>
</dbReference>
<dbReference type="PANTHER" id="PTHR44757:SF2">
    <property type="entry name" value="BIOFILM ARCHITECTURE MAINTENANCE PROTEIN MBAA"/>
    <property type="match status" value="1"/>
</dbReference>
<dbReference type="Proteomes" id="UP000199513">
    <property type="component" value="Unassembled WGS sequence"/>
</dbReference>
<keyword evidence="3" id="KW-1185">Reference proteome</keyword>
<dbReference type="PROSITE" id="PS50112">
    <property type="entry name" value="PAS"/>
    <property type="match status" value="1"/>
</dbReference>
<dbReference type="AlphaFoldDB" id="A0A1I2ISW6"/>
<sequence length="129" mass="15066">MINLFKTKQIKEAIDARPENTQEIINGSEYAICITNATGHFVFVNDNYCQVYGYDREELIGNHFSMVVPENTKAILNQLHDEYIEKQKEISNIWEVINKKGELMKINVDARFTNQIDNQPHKITFVEKM</sequence>
<dbReference type="RefSeq" id="WP_091548696.1">
    <property type="nucleotide sequence ID" value="NZ_FONY01000035.1"/>
</dbReference>
<dbReference type="SUPFAM" id="SSF55785">
    <property type="entry name" value="PYP-like sensor domain (PAS domain)"/>
    <property type="match status" value="1"/>
</dbReference>
<dbReference type="SMART" id="SM00091">
    <property type="entry name" value="PAS"/>
    <property type="match status" value="1"/>
</dbReference>
<dbReference type="Pfam" id="PF00989">
    <property type="entry name" value="PAS"/>
    <property type="match status" value="1"/>
</dbReference>
<name>A0A1I2ISW6_9BACT</name>
<dbReference type="InterPro" id="IPR000014">
    <property type="entry name" value="PAS"/>
</dbReference>
<dbReference type="EMBL" id="FONY01000035">
    <property type="protein sequence ID" value="SFF44723.1"/>
    <property type="molecule type" value="Genomic_DNA"/>
</dbReference>
<evidence type="ECO:0000313" key="3">
    <source>
        <dbReference type="Proteomes" id="UP000199513"/>
    </source>
</evidence>
<accession>A0A1I2ISW6</accession>
<gene>
    <name evidence="2" type="ORF">SAMN04488541_103527</name>
</gene>
<dbReference type="InterPro" id="IPR052155">
    <property type="entry name" value="Biofilm_reg_signaling"/>
</dbReference>
<reference evidence="2 3" key="1">
    <citation type="submission" date="2016-10" db="EMBL/GenBank/DDBJ databases">
        <authorList>
            <person name="de Groot N.N."/>
        </authorList>
    </citation>
    <scope>NUCLEOTIDE SEQUENCE [LARGE SCALE GENOMIC DNA]</scope>
    <source>
        <strain>GEY</strain>
        <strain evidence="3">DSM 9560</strain>
    </source>
</reference>
<dbReference type="OrthoDB" id="9808408at2"/>
<protein>
    <submittedName>
        <fullName evidence="2">PAS domain S-box-containing protein</fullName>
    </submittedName>
</protein>